<reference evidence="1" key="1">
    <citation type="submission" date="2021-03" db="EMBL/GenBank/DDBJ databases">
        <title>Evolutionary innovations through gain and loss of genes in the ectomycorrhizal Boletales.</title>
        <authorList>
            <person name="Wu G."/>
            <person name="Miyauchi S."/>
            <person name="Morin E."/>
            <person name="Yang Z.-L."/>
            <person name="Xu J."/>
            <person name="Martin F.M."/>
        </authorList>
    </citation>
    <scope>NUCLEOTIDE SEQUENCE</scope>
    <source>
        <strain evidence="1">BR01</strain>
    </source>
</reference>
<dbReference type="Proteomes" id="UP000683000">
    <property type="component" value="Unassembled WGS sequence"/>
</dbReference>
<evidence type="ECO:0000313" key="1">
    <source>
        <dbReference type="EMBL" id="KAG6370537.1"/>
    </source>
</evidence>
<evidence type="ECO:0000313" key="2">
    <source>
        <dbReference type="Proteomes" id="UP000683000"/>
    </source>
</evidence>
<protein>
    <submittedName>
        <fullName evidence="1">Uncharacterized protein</fullName>
    </submittedName>
</protein>
<dbReference type="EMBL" id="JAGFBS010000048">
    <property type="protein sequence ID" value="KAG6370537.1"/>
    <property type="molecule type" value="Genomic_DNA"/>
</dbReference>
<organism evidence="1 2">
    <name type="scientific">Boletus reticuloceps</name>
    <dbReference type="NCBI Taxonomy" id="495285"/>
    <lineage>
        <taxon>Eukaryota</taxon>
        <taxon>Fungi</taxon>
        <taxon>Dikarya</taxon>
        <taxon>Basidiomycota</taxon>
        <taxon>Agaricomycotina</taxon>
        <taxon>Agaricomycetes</taxon>
        <taxon>Agaricomycetidae</taxon>
        <taxon>Boletales</taxon>
        <taxon>Boletineae</taxon>
        <taxon>Boletaceae</taxon>
        <taxon>Boletoideae</taxon>
        <taxon>Boletus</taxon>
    </lineage>
</organism>
<gene>
    <name evidence="1" type="ORF">JVT61DRAFT_11322</name>
</gene>
<accession>A0A8I2YEQ6</accession>
<dbReference type="AlphaFoldDB" id="A0A8I2YEQ6"/>
<keyword evidence="2" id="KW-1185">Reference proteome</keyword>
<proteinExistence type="predicted"/>
<sequence>MVPHRHRIHQPPSRSKIEDQRFFVACKQYKFDYLVISPGVNIIFSRSAQNLTMAKVGIRTRGPFTAEDAVLPAAYASRTENQIAIDNTR</sequence>
<comment type="caution">
    <text evidence="1">The sequence shown here is derived from an EMBL/GenBank/DDBJ whole genome shotgun (WGS) entry which is preliminary data.</text>
</comment>
<name>A0A8I2YEQ6_9AGAM</name>